<dbReference type="EMBL" id="SLXA01000011">
    <property type="protein sequence ID" value="TCO83922.1"/>
    <property type="molecule type" value="Genomic_DNA"/>
</dbReference>
<dbReference type="EC" id="2.6.1.-" evidence="1"/>
<dbReference type="OrthoDB" id="9802328at2"/>
<evidence type="ECO:0000313" key="3">
    <source>
        <dbReference type="EMBL" id="TCO83922.1"/>
    </source>
</evidence>
<protein>
    <recommendedName>
        <fullName evidence="1">Aminotransferase</fullName>
        <ecNumber evidence="1">2.6.1.-</ecNumber>
    </recommendedName>
</protein>
<evidence type="ECO:0000256" key="1">
    <source>
        <dbReference type="RuleBase" id="RU000481"/>
    </source>
</evidence>
<reference evidence="3 4" key="1">
    <citation type="submission" date="2019-03" db="EMBL/GenBank/DDBJ databases">
        <title>Genomic Encyclopedia of Type Strains, Phase IV (KMG-IV): sequencing the most valuable type-strain genomes for metagenomic binning, comparative biology and taxonomic classification.</title>
        <authorList>
            <person name="Goeker M."/>
        </authorList>
    </citation>
    <scope>NUCLEOTIDE SEQUENCE [LARGE SCALE GENOMIC DNA]</scope>
    <source>
        <strain evidence="3 4">DSM 28559</strain>
    </source>
</reference>
<dbReference type="Pfam" id="PF00155">
    <property type="entry name" value="Aminotran_1_2"/>
    <property type="match status" value="1"/>
</dbReference>
<dbReference type="PRINTS" id="PR00753">
    <property type="entry name" value="ACCSYNTHASE"/>
</dbReference>
<dbReference type="RefSeq" id="WP_132092928.1">
    <property type="nucleotide sequence ID" value="NZ_JANKAQ010000012.1"/>
</dbReference>
<dbReference type="GO" id="GO:0030170">
    <property type="term" value="F:pyridoxal phosphate binding"/>
    <property type="evidence" value="ECO:0007669"/>
    <property type="project" value="InterPro"/>
</dbReference>
<dbReference type="GO" id="GO:0008483">
    <property type="term" value="F:transaminase activity"/>
    <property type="evidence" value="ECO:0007669"/>
    <property type="project" value="UniProtKB-KW"/>
</dbReference>
<dbReference type="InterPro" id="IPR015421">
    <property type="entry name" value="PyrdxlP-dep_Trfase_major"/>
</dbReference>
<comment type="caution">
    <text evidence="3">The sequence shown here is derived from an EMBL/GenBank/DDBJ whole genome shotgun (WGS) entry which is preliminary data.</text>
</comment>
<dbReference type="NCBIfam" id="NF005305">
    <property type="entry name" value="PRK06836.1"/>
    <property type="match status" value="1"/>
</dbReference>
<dbReference type="Proteomes" id="UP000295711">
    <property type="component" value="Unassembled WGS sequence"/>
</dbReference>
<dbReference type="AlphaFoldDB" id="A0A4R2LKS9"/>
<dbReference type="PANTHER" id="PTHR42691:SF1">
    <property type="entry name" value="ASPARTATE AMINOTRANSFERASE YHDR-RELATED"/>
    <property type="match status" value="1"/>
</dbReference>
<dbReference type="InterPro" id="IPR004839">
    <property type="entry name" value="Aminotransferase_I/II_large"/>
</dbReference>
<gene>
    <name evidence="3" type="ORF">EV212_11174</name>
</gene>
<keyword evidence="1 3" id="KW-0032">Aminotransferase</keyword>
<comment type="similarity">
    <text evidence="1">Belongs to the class-I pyridoxal-phosphate-dependent aminotransferase family.</text>
</comment>
<organism evidence="3 4">
    <name type="scientific">Frisingicoccus caecimuris</name>
    <dbReference type="NCBI Taxonomy" id="1796636"/>
    <lineage>
        <taxon>Bacteria</taxon>
        <taxon>Bacillati</taxon>
        <taxon>Bacillota</taxon>
        <taxon>Clostridia</taxon>
        <taxon>Lachnospirales</taxon>
        <taxon>Lachnospiraceae</taxon>
        <taxon>Frisingicoccus</taxon>
    </lineage>
</organism>
<accession>A0A4R2LKS9</accession>
<evidence type="ECO:0000313" key="4">
    <source>
        <dbReference type="Proteomes" id="UP000295711"/>
    </source>
</evidence>
<dbReference type="InterPro" id="IPR015422">
    <property type="entry name" value="PyrdxlP-dep_Trfase_small"/>
</dbReference>
<dbReference type="SUPFAM" id="SSF53383">
    <property type="entry name" value="PLP-dependent transferases"/>
    <property type="match status" value="1"/>
</dbReference>
<dbReference type="Gene3D" id="3.90.1150.10">
    <property type="entry name" value="Aspartate Aminotransferase, domain 1"/>
    <property type="match status" value="2"/>
</dbReference>
<dbReference type="PANTHER" id="PTHR42691">
    <property type="entry name" value="ASPARTATE AMINOTRANSFERASE YHDR-RELATED"/>
    <property type="match status" value="1"/>
</dbReference>
<proteinExistence type="inferred from homology"/>
<dbReference type="InterPro" id="IPR004838">
    <property type="entry name" value="NHTrfase_class1_PyrdxlP-BS"/>
</dbReference>
<keyword evidence="1 3" id="KW-0808">Transferase</keyword>
<evidence type="ECO:0000259" key="2">
    <source>
        <dbReference type="Pfam" id="PF00155"/>
    </source>
</evidence>
<dbReference type="CDD" id="cd00609">
    <property type="entry name" value="AAT_like"/>
    <property type="match status" value="1"/>
</dbReference>
<feature type="domain" description="Aminotransferase class I/classII large" evidence="2">
    <location>
        <begin position="34"/>
        <end position="382"/>
    </location>
</feature>
<comment type="cofactor">
    <cofactor evidence="1">
        <name>pyridoxal 5'-phosphate</name>
        <dbReference type="ChEBI" id="CHEBI:597326"/>
    </cofactor>
</comment>
<name>A0A4R2LKS9_9FIRM</name>
<keyword evidence="4" id="KW-1185">Reference proteome</keyword>
<dbReference type="PROSITE" id="PS00105">
    <property type="entry name" value="AA_TRANSFER_CLASS_1"/>
    <property type="match status" value="1"/>
</dbReference>
<sequence>MISKSMTQLVQGNSVIRALFEEGKEMAREVGAENVYDFSLGNPSVPAPEAVRTSMKRILDGDNSLYVHGYMSNAGYEEVREAVAASLNKRFGTCFDWTGILMTVGAAGGLNVVLRTILDPGDEVICFAPFFGEYTNYVHNYQGNLVVIPPNPPTFQPNVEMLAERITERTKALILNNPNNPTGVVYSAETLDKLQAILEEAEKRIGHSIYVISDEPYRELVYDGVKVPFMTKHIRNCIIGYSFSKSLSLPGERIGYLAVPKEVDDYQGLVEGLTIANRVLGFVNAPSLQQLMIKECLNEQTDVAAYDKNRKFLYKSLSDMGFDCVKPEGAFYLFVKSPVADEKVFVTEAKKHHLLLVPASTFGCPGYVRIAYCVSYEMIERSLPAFRALAGTYFD</sequence>
<dbReference type="InterPro" id="IPR015424">
    <property type="entry name" value="PyrdxlP-dep_Trfase"/>
</dbReference>
<dbReference type="Gene3D" id="3.40.640.10">
    <property type="entry name" value="Type I PLP-dependent aspartate aminotransferase-like (Major domain)"/>
    <property type="match status" value="1"/>
</dbReference>